<dbReference type="Proteomes" id="UP001231675">
    <property type="component" value="Unassembled WGS sequence"/>
</dbReference>
<comment type="caution">
    <text evidence="3">The sequence shown here is derived from an EMBL/GenBank/DDBJ whole genome shotgun (WGS) entry which is preliminary data.</text>
</comment>
<name>A0ABT9L7M4_STRGD</name>
<feature type="region of interest" description="Disordered" evidence="2">
    <location>
        <begin position="1"/>
        <end position="23"/>
    </location>
</feature>
<dbReference type="InterPro" id="IPR036962">
    <property type="entry name" value="Glyco_hydro_3_N_sf"/>
</dbReference>
<gene>
    <name evidence="3" type="ORF">J2S47_000200</name>
</gene>
<evidence type="ECO:0000313" key="3">
    <source>
        <dbReference type="EMBL" id="MDP9679698.1"/>
    </source>
</evidence>
<dbReference type="InterPro" id="IPR017853">
    <property type="entry name" value="GH"/>
</dbReference>
<sequence length="37" mass="4266">MTRPRYRDPDAPAGARVRDLLGRMTLREKAGQVNQRL</sequence>
<dbReference type="Gene3D" id="3.20.20.300">
    <property type="entry name" value="Glycoside hydrolase, family 3, N-terminal domain"/>
    <property type="match status" value="1"/>
</dbReference>
<keyword evidence="4" id="KW-1185">Reference proteome</keyword>
<evidence type="ECO:0000256" key="1">
    <source>
        <dbReference type="ARBA" id="ARBA00022801"/>
    </source>
</evidence>
<organism evidence="3 4">
    <name type="scientific">Streptomyces griseoviridis</name>
    <dbReference type="NCBI Taxonomy" id="45398"/>
    <lineage>
        <taxon>Bacteria</taxon>
        <taxon>Bacillati</taxon>
        <taxon>Actinomycetota</taxon>
        <taxon>Actinomycetes</taxon>
        <taxon>Kitasatosporales</taxon>
        <taxon>Streptomycetaceae</taxon>
        <taxon>Streptomyces</taxon>
    </lineage>
</organism>
<evidence type="ECO:0000313" key="4">
    <source>
        <dbReference type="Proteomes" id="UP001231675"/>
    </source>
</evidence>
<proteinExistence type="predicted"/>
<dbReference type="SUPFAM" id="SSF51445">
    <property type="entry name" value="(Trans)glycosidases"/>
    <property type="match status" value="1"/>
</dbReference>
<evidence type="ECO:0008006" key="5">
    <source>
        <dbReference type="Google" id="ProtNLM"/>
    </source>
</evidence>
<reference evidence="3 4" key="1">
    <citation type="submission" date="2023-07" db="EMBL/GenBank/DDBJ databases">
        <title>Sequencing the genomes of 1000 actinobacteria strains.</title>
        <authorList>
            <person name="Klenk H.-P."/>
        </authorList>
    </citation>
    <scope>NUCLEOTIDE SEQUENCE [LARGE SCALE GENOMIC DNA]</scope>
    <source>
        <strain evidence="3 4">DSM 40229</strain>
    </source>
</reference>
<dbReference type="EMBL" id="JAURUD010000001">
    <property type="protein sequence ID" value="MDP9679698.1"/>
    <property type="molecule type" value="Genomic_DNA"/>
</dbReference>
<protein>
    <recommendedName>
        <fullName evidence="5">Beta-glucosidase</fullName>
    </recommendedName>
</protein>
<accession>A0ABT9L7M4</accession>
<evidence type="ECO:0000256" key="2">
    <source>
        <dbReference type="SAM" id="MobiDB-lite"/>
    </source>
</evidence>
<keyword evidence="1" id="KW-0378">Hydrolase</keyword>